<reference evidence="9" key="2">
    <citation type="submission" date="2022-06" db="UniProtKB">
        <authorList>
            <consortium name="EnsemblMetazoa"/>
        </authorList>
    </citation>
    <scope>IDENTIFICATION</scope>
    <source>
        <strain evidence="9">PS312</strain>
    </source>
</reference>
<dbReference type="PROSITE" id="PS50003">
    <property type="entry name" value="PH_DOMAIN"/>
    <property type="match status" value="1"/>
</dbReference>
<proteinExistence type="inferred from homology"/>
<keyword evidence="2 3" id="KW-0728">SH3 domain</keyword>
<comment type="similarity">
    <text evidence="1">Belongs to the MAGUK family.</text>
</comment>
<evidence type="ECO:0000256" key="2">
    <source>
        <dbReference type="ARBA" id="ARBA00022443"/>
    </source>
</evidence>
<dbReference type="InterPro" id="IPR036028">
    <property type="entry name" value="SH3-like_dom_sf"/>
</dbReference>
<dbReference type="InterPro" id="IPR020590">
    <property type="entry name" value="Guanylate_kinase_CS"/>
</dbReference>
<dbReference type="Pfam" id="PF00625">
    <property type="entry name" value="Guanylate_kin"/>
    <property type="match status" value="1"/>
</dbReference>
<evidence type="ECO:0000256" key="1">
    <source>
        <dbReference type="ARBA" id="ARBA00007014"/>
    </source>
</evidence>
<dbReference type="PANTHER" id="PTHR23122">
    <property type="entry name" value="MEMBRANE-ASSOCIATED GUANYLATE KINASE MAGUK"/>
    <property type="match status" value="1"/>
</dbReference>
<dbReference type="EnsemblMetazoa" id="PPA10393.1">
    <property type="protein sequence ID" value="PPA10393.1"/>
    <property type="gene ID" value="WBGene00099947"/>
</dbReference>
<gene>
    <name evidence="9" type="primary">WBGene00099947</name>
</gene>
<dbReference type="PROSITE" id="PS50002">
    <property type="entry name" value="SH3"/>
    <property type="match status" value="1"/>
</dbReference>
<evidence type="ECO:0000259" key="5">
    <source>
        <dbReference type="PROSITE" id="PS50002"/>
    </source>
</evidence>
<dbReference type="InterPro" id="IPR001478">
    <property type="entry name" value="PDZ"/>
</dbReference>
<sequence length="1349" mass="152690">MKACVYTSESRAESGMLYRLRFFQQSLHLSEPNSRIAAEPLKGHPVAHSSATNSESSTSSPVLSRRLRTSSRSTRRLVKTQLQRPCRDKENQPDLLEALSLMLSALSTRISRTEKDFVYLIIYQKNHDLSTYESHEQSHSSSIRAEGWLIKSRDHGIRFPLLKSKWARRYYKIRQDEKDAKTFFLDEYRDETQRRLRKSLKLDQVVQIDSHLRLADSSCASRGGLHLQWIFSIHIPRPNETKISEVYYAAESEHNSCRRDMSLFYWLLSIVLEYFKDMNVWVCNLCKACGLRRQEDSPEIPDPTHEIFPPSLEIPTSTQQLDGQSVASTAQSEISSMRTVSAVRQNYQHLRNFHSPMTTSTSQRRNPNLRSESGADISSLSSINSSHASLSTEDDNSSCSGIPTRPPIIPPRSRTLERPPSSSRNHDLNGFVPPPPRGSIDERVDYESSGETIKLHDLPPPMAPPVVDRSLKPKLPTIPKTTPRVRQPHSTTPTSAHSTTHFEYLEPMELPFPRIITHPAPDPDLDYIKIDAQQTQTSFHLSTSLLSQPILISYLPPMSLPVIRRNEYENIASLRDMMPPPYLFNQPEELDLFIVISNPLQRVGFSIIVHGGVTTVRTVTEGSAADSAGISIGDEVVAVNGRNVEGRTHDQLVKTIQDCIRSRNVSLRVRRLHSDNIGDQLLSKAAILREAILVSVNNSERQGIIDKINQSYPGISTFDMEELANGGSHLQPTVHTSCNGSTNEEQTRIKRYDDDIRERKERQFQRQKENELLRSSLRASKKLKALTINENNNSTNNSGMTRGEDVIETSLDEVDALQGIKEDRSGYENESFVVSDSSCREVMDDSVETPDEQPNLDQIILSVERIAEHLNSSEGRPEEGRLIRDFFTSPPVKSAIQASSHHSPIECSSRIPHEEIGPSSNLRIVTLYKDNDNYLGATVRNEEHRMVVGRVVAGGIAERTGLLQEGDELLEVNGLELRGRNVGQVCDVLRGLRGEIRLVINTDGRKARNRLENVKKLRSLFNYDPHDDVFVPCRELALSFSRGDVLHILDTSDSNWWQATLDGSNCRDQLAGIIPSPSFRQQVLLYQQEDESRPKSRKEAKKIIPDIMNTMKRKQKELMIRDENGPMLTMDSSYEEVSLHLARSSHKRALVLCSPEGAGSLQLRQSLLEKEEDRLAAPIPYTSRSPKEGEVDGIHYHFVSRSKLIEMGKTGQLVEFGEFEKNLYGTALADIISVREKGKTCLLTLKPQSLWSIRTSQVMPYIVFISPPSAVQLRRQKEIMGERNVTDDTLRNILSQGKTIQQQFGHLFDATIVNTEMSRSLEELRSIVNRLETEPFWIPSTWLHQTASH</sequence>
<dbReference type="InterPro" id="IPR027417">
    <property type="entry name" value="P-loop_NTPase"/>
</dbReference>
<feature type="domain" description="PH" evidence="6">
    <location>
        <begin position="142"/>
        <end position="275"/>
    </location>
</feature>
<evidence type="ECO:0000259" key="8">
    <source>
        <dbReference type="PROSITE" id="PS50106"/>
    </source>
</evidence>
<feature type="compositionally biased region" description="Low complexity" evidence="4">
    <location>
        <begin position="371"/>
        <end position="391"/>
    </location>
</feature>
<feature type="compositionally biased region" description="Basic residues" evidence="4">
    <location>
        <begin position="65"/>
        <end position="78"/>
    </location>
</feature>
<dbReference type="SMART" id="SM00072">
    <property type="entry name" value="GuKc"/>
    <property type="match status" value="1"/>
</dbReference>
<dbReference type="GO" id="GO:0005886">
    <property type="term" value="C:plasma membrane"/>
    <property type="evidence" value="ECO:0000318"/>
    <property type="project" value="GO_Central"/>
</dbReference>
<dbReference type="SMART" id="SM00228">
    <property type="entry name" value="PDZ"/>
    <property type="match status" value="2"/>
</dbReference>
<dbReference type="PROSITE" id="PS50106">
    <property type="entry name" value="PDZ"/>
    <property type="match status" value="2"/>
</dbReference>
<evidence type="ECO:0000256" key="3">
    <source>
        <dbReference type="PROSITE-ProRule" id="PRU00192"/>
    </source>
</evidence>
<dbReference type="GO" id="GO:0048699">
    <property type="term" value="P:generation of neurons"/>
    <property type="evidence" value="ECO:0000318"/>
    <property type="project" value="GO_Central"/>
</dbReference>
<feature type="region of interest" description="Disordered" evidence="4">
    <location>
        <begin position="452"/>
        <end position="471"/>
    </location>
</feature>
<dbReference type="GO" id="GO:0005912">
    <property type="term" value="C:adherens junction"/>
    <property type="evidence" value="ECO:0000318"/>
    <property type="project" value="GO_Central"/>
</dbReference>
<feature type="region of interest" description="Disordered" evidence="4">
    <location>
        <begin position="42"/>
        <end position="89"/>
    </location>
</feature>
<dbReference type="Gene3D" id="2.30.30.40">
    <property type="entry name" value="SH3 Domains"/>
    <property type="match status" value="1"/>
</dbReference>
<protein>
    <submittedName>
        <fullName evidence="9">Uncharacterized protein</fullName>
    </submittedName>
</protein>
<name>A0A8R1U886_PRIPA</name>
<dbReference type="GO" id="GO:0016332">
    <property type="term" value="P:establishment or maintenance of polarity of embryonic epithelium"/>
    <property type="evidence" value="ECO:0000318"/>
    <property type="project" value="GO_Central"/>
</dbReference>
<evidence type="ECO:0000313" key="9">
    <source>
        <dbReference type="EnsemblMetazoa" id="PPA10393.1"/>
    </source>
</evidence>
<dbReference type="CDD" id="cd00071">
    <property type="entry name" value="GMPK"/>
    <property type="match status" value="1"/>
</dbReference>
<keyword evidence="10" id="KW-1185">Reference proteome</keyword>
<dbReference type="GO" id="GO:0072659">
    <property type="term" value="P:protein localization to plasma membrane"/>
    <property type="evidence" value="ECO:0000318"/>
    <property type="project" value="GO_Central"/>
</dbReference>
<feature type="domain" description="SH3" evidence="5">
    <location>
        <begin position="1012"/>
        <end position="1084"/>
    </location>
</feature>
<feature type="region of interest" description="Disordered" evidence="4">
    <location>
        <begin position="352"/>
        <end position="440"/>
    </location>
</feature>
<feature type="compositionally biased region" description="Polar residues" evidence="4">
    <location>
        <begin position="352"/>
        <end position="370"/>
    </location>
</feature>
<feature type="region of interest" description="Disordered" evidence="4">
    <location>
        <begin position="476"/>
        <end position="498"/>
    </location>
</feature>
<dbReference type="PROSITE" id="PS00856">
    <property type="entry name" value="GUANYLATE_KINASE_1"/>
    <property type="match status" value="1"/>
</dbReference>
<dbReference type="InterPro" id="IPR008144">
    <property type="entry name" value="Guanylate_kin-like_dom"/>
</dbReference>
<feature type="domain" description="Guanylate kinase-like" evidence="7">
    <location>
        <begin position="1147"/>
        <end position="1329"/>
    </location>
</feature>
<organism evidence="9 10">
    <name type="scientific">Pristionchus pacificus</name>
    <name type="common">Parasitic nematode worm</name>
    <dbReference type="NCBI Taxonomy" id="54126"/>
    <lineage>
        <taxon>Eukaryota</taxon>
        <taxon>Metazoa</taxon>
        <taxon>Ecdysozoa</taxon>
        <taxon>Nematoda</taxon>
        <taxon>Chromadorea</taxon>
        <taxon>Rhabditida</taxon>
        <taxon>Rhabditina</taxon>
        <taxon>Diplogasteromorpha</taxon>
        <taxon>Diplogasteroidea</taxon>
        <taxon>Neodiplogasteridae</taxon>
        <taxon>Pristionchus</taxon>
    </lineage>
</organism>
<evidence type="ECO:0000259" key="6">
    <source>
        <dbReference type="PROSITE" id="PS50003"/>
    </source>
</evidence>
<dbReference type="SMART" id="SM00326">
    <property type="entry name" value="SH3"/>
    <property type="match status" value="1"/>
</dbReference>
<dbReference type="SUPFAM" id="SSF52540">
    <property type="entry name" value="P-loop containing nucleoside triphosphate hydrolases"/>
    <property type="match status" value="1"/>
</dbReference>
<dbReference type="Gene3D" id="2.30.42.10">
    <property type="match status" value="2"/>
</dbReference>
<accession>A0A8R1U886</accession>
<dbReference type="PROSITE" id="PS50052">
    <property type="entry name" value="GUANYLATE_KINASE_2"/>
    <property type="match status" value="1"/>
</dbReference>
<feature type="compositionally biased region" description="Low complexity" evidence="4">
    <location>
        <begin position="49"/>
        <end position="64"/>
    </location>
</feature>
<dbReference type="Pfam" id="PF00018">
    <property type="entry name" value="SH3_1"/>
    <property type="match status" value="1"/>
</dbReference>
<dbReference type="GO" id="GO:0045197">
    <property type="term" value="P:establishment or maintenance of epithelial cell apical/basal polarity"/>
    <property type="evidence" value="ECO:0000318"/>
    <property type="project" value="GO_Central"/>
</dbReference>
<evidence type="ECO:0000313" key="10">
    <source>
        <dbReference type="Proteomes" id="UP000005239"/>
    </source>
</evidence>
<reference evidence="10" key="1">
    <citation type="journal article" date="2008" name="Nat. Genet.">
        <title>The Pristionchus pacificus genome provides a unique perspective on nematode lifestyle and parasitism.</title>
        <authorList>
            <person name="Dieterich C."/>
            <person name="Clifton S.W."/>
            <person name="Schuster L.N."/>
            <person name="Chinwalla A."/>
            <person name="Delehaunty K."/>
            <person name="Dinkelacker I."/>
            <person name="Fulton L."/>
            <person name="Fulton R."/>
            <person name="Godfrey J."/>
            <person name="Minx P."/>
            <person name="Mitreva M."/>
            <person name="Roeseler W."/>
            <person name="Tian H."/>
            <person name="Witte H."/>
            <person name="Yang S.P."/>
            <person name="Wilson R.K."/>
            <person name="Sommer R.J."/>
        </authorList>
    </citation>
    <scope>NUCLEOTIDE SEQUENCE [LARGE SCALE GENOMIC DNA]</scope>
    <source>
        <strain evidence="10">PS312</strain>
    </source>
</reference>
<dbReference type="GO" id="GO:0002011">
    <property type="term" value="P:morphogenesis of an epithelial sheet"/>
    <property type="evidence" value="ECO:0000318"/>
    <property type="project" value="GO_Central"/>
</dbReference>
<feature type="domain" description="PDZ" evidence="8">
    <location>
        <begin position="589"/>
        <end position="658"/>
    </location>
</feature>
<dbReference type="SUPFAM" id="SSF50156">
    <property type="entry name" value="PDZ domain-like"/>
    <property type="match status" value="2"/>
</dbReference>
<feature type="domain" description="PDZ" evidence="8">
    <location>
        <begin position="924"/>
        <end position="1004"/>
    </location>
</feature>
<dbReference type="InterPro" id="IPR050716">
    <property type="entry name" value="MAGUK"/>
</dbReference>
<dbReference type="InterPro" id="IPR036034">
    <property type="entry name" value="PDZ_sf"/>
</dbReference>
<dbReference type="InterPro" id="IPR001452">
    <property type="entry name" value="SH3_domain"/>
</dbReference>
<dbReference type="CDD" id="cd00136">
    <property type="entry name" value="PDZ_canonical"/>
    <property type="match status" value="1"/>
</dbReference>
<dbReference type="InterPro" id="IPR008145">
    <property type="entry name" value="GK/Ca_channel_bsu"/>
</dbReference>
<feature type="compositionally biased region" description="Polar residues" evidence="4">
    <location>
        <begin position="314"/>
        <end position="326"/>
    </location>
</feature>
<dbReference type="Gene3D" id="3.40.50.300">
    <property type="entry name" value="P-loop containing nucleotide triphosphate hydrolases"/>
    <property type="match status" value="1"/>
</dbReference>
<feature type="region of interest" description="Disordered" evidence="4">
    <location>
        <begin position="295"/>
        <end position="326"/>
    </location>
</feature>
<dbReference type="SUPFAM" id="SSF50044">
    <property type="entry name" value="SH3-domain"/>
    <property type="match status" value="1"/>
</dbReference>
<evidence type="ECO:0000259" key="7">
    <source>
        <dbReference type="PROSITE" id="PS50052"/>
    </source>
</evidence>
<dbReference type="Proteomes" id="UP000005239">
    <property type="component" value="Unassembled WGS sequence"/>
</dbReference>
<dbReference type="Pfam" id="PF00595">
    <property type="entry name" value="PDZ"/>
    <property type="match status" value="2"/>
</dbReference>
<evidence type="ECO:0000256" key="4">
    <source>
        <dbReference type="SAM" id="MobiDB-lite"/>
    </source>
</evidence>
<dbReference type="InterPro" id="IPR001849">
    <property type="entry name" value="PH_domain"/>
</dbReference>